<dbReference type="PANTHER" id="PTHR12821:SF0">
    <property type="entry name" value="BYSTIN"/>
    <property type="match status" value="1"/>
</dbReference>
<dbReference type="GO" id="GO:0030688">
    <property type="term" value="C:preribosome, small subunit precursor"/>
    <property type="evidence" value="ECO:0007669"/>
    <property type="project" value="TreeGrafter"/>
</dbReference>
<protein>
    <submittedName>
        <fullName evidence="3">Bystin-domain-containing protein</fullName>
    </submittedName>
</protein>
<reference evidence="3" key="1">
    <citation type="journal article" date="2023" name="Mol. Phylogenet. Evol.">
        <title>Genome-scale phylogeny and comparative genomics of the fungal order Sordariales.</title>
        <authorList>
            <person name="Hensen N."/>
            <person name="Bonometti L."/>
            <person name="Westerberg I."/>
            <person name="Brannstrom I.O."/>
            <person name="Guillou S."/>
            <person name="Cros-Aarteil S."/>
            <person name="Calhoun S."/>
            <person name="Haridas S."/>
            <person name="Kuo A."/>
            <person name="Mondo S."/>
            <person name="Pangilinan J."/>
            <person name="Riley R."/>
            <person name="LaButti K."/>
            <person name="Andreopoulos B."/>
            <person name="Lipzen A."/>
            <person name="Chen C."/>
            <person name="Yan M."/>
            <person name="Daum C."/>
            <person name="Ng V."/>
            <person name="Clum A."/>
            <person name="Steindorff A."/>
            <person name="Ohm R.A."/>
            <person name="Martin F."/>
            <person name="Silar P."/>
            <person name="Natvig D.O."/>
            <person name="Lalanne C."/>
            <person name="Gautier V."/>
            <person name="Ament-Velasquez S.L."/>
            <person name="Kruys A."/>
            <person name="Hutchinson M.I."/>
            <person name="Powell A.J."/>
            <person name="Barry K."/>
            <person name="Miller A.N."/>
            <person name="Grigoriev I.V."/>
            <person name="Debuchy R."/>
            <person name="Gladieux P."/>
            <person name="Hiltunen Thoren M."/>
            <person name="Johannesson H."/>
        </authorList>
    </citation>
    <scope>NUCLEOTIDE SEQUENCE</scope>
    <source>
        <strain evidence="3">CBS 314.62</strain>
    </source>
</reference>
<dbReference type="GO" id="GO:0005730">
    <property type="term" value="C:nucleolus"/>
    <property type="evidence" value="ECO:0007669"/>
    <property type="project" value="TreeGrafter"/>
</dbReference>
<evidence type="ECO:0000313" key="3">
    <source>
        <dbReference type="EMBL" id="KAK3682671.1"/>
    </source>
</evidence>
<proteinExistence type="inferred from homology"/>
<dbReference type="GO" id="GO:0006364">
    <property type="term" value="P:rRNA processing"/>
    <property type="evidence" value="ECO:0007669"/>
    <property type="project" value="TreeGrafter"/>
</dbReference>
<dbReference type="InterPro" id="IPR007955">
    <property type="entry name" value="Bystin"/>
</dbReference>
<dbReference type="Proteomes" id="UP001270362">
    <property type="component" value="Unassembled WGS sequence"/>
</dbReference>
<sequence length="430" mass="47123">MSVDETARLLLELRYGSQLHPSLASSNDDDVLPKETEWDTNVDPSESGYDAEVEESEWDMDVDLSESGYDAESEEDDDSKTEAGDEIPQPNSGQPPLSIPENEPEDLTREIAEARILLCSYTSGPLPKMITTLPTMMVDHDSLVQARGYLARTEPDKWTPKAALAATRVLSKSMPVGPPEIIFRDILLPRIRKEISQRNTISHNICQAINVCLRPPRLFIRAILGCLLYEGCTEQQVKMLMKIMARAPLRESDVDYAVEMVQYTTKKKEEEALQRGEEADIECLDIALDKLASMWFTPALASLASLLSLAPSALAICASGEVGVGRSQIYQWITGPAGTEGNQLVSDNWIVVANNCGTIQVSNGDFKDDACSAGPGYSHNGGVSNCDSNGKPGFVWTAGGNFHDCYNLGAGSCATGPLIYKPIYWCCKRW</sequence>
<dbReference type="GO" id="GO:0005737">
    <property type="term" value="C:cytoplasm"/>
    <property type="evidence" value="ECO:0007669"/>
    <property type="project" value="TreeGrafter"/>
</dbReference>
<evidence type="ECO:0000256" key="1">
    <source>
        <dbReference type="ARBA" id="ARBA00007114"/>
    </source>
</evidence>
<name>A0AAE0X1E7_9PEZI</name>
<comment type="caution">
    <text evidence="3">The sequence shown here is derived from an EMBL/GenBank/DDBJ whole genome shotgun (WGS) entry which is preliminary data.</text>
</comment>
<dbReference type="Pfam" id="PF05291">
    <property type="entry name" value="Bystin"/>
    <property type="match status" value="1"/>
</dbReference>
<feature type="compositionally biased region" description="Acidic residues" evidence="2">
    <location>
        <begin position="49"/>
        <end position="79"/>
    </location>
</feature>
<feature type="region of interest" description="Disordered" evidence="2">
    <location>
        <begin position="15"/>
        <end position="102"/>
    </location>
</feature>
<organism evidence="3 4">
    <name type="scientific">Podospora appendiculata</name>
    <dbReference type="NCBI Taxonomy" id="314037"/>
    <lineage>
        <taxon>Eukaryota</taxon>
        <taxon>Fungi</taxon>
        <taxon>Dikarya</taxon>
        <taxon>Ascomycota</taxon>
        <taxon>Pezizomycotina</taxon>
        <taxon>Sordariomycetes</taxon>
        <taxon>Sordariomycetidae</taxon>
        <taxon>Sordariales</taxon>
        <taxon>Podosporaceae</taxon>
        <taxon>Podospora</taxon>
    </lineage>
</organism>
<dbReference type="GO" id="GO:0030515">
    <property type="term" value="F:snoRNA binding"/>
    <property type="evidence" value="ECO:0007669"/>
    <property type="project" value="TreeGrafter"/>
</dbReference>
<comment type="similarity">
    <text evidence="1">Belongs to the bystin family.</text>
</comment>
<reference evidence="3" key="2">
    <citation type="submission" date="2023-06" db="EMBL/GenBank/DDBJ databases">
        <authorList>
            <consortium name="Lawrence Berkeley National Laboratory"/>
            <person name="Haridas S."/>
            <person name="Hensen N."/>
            <person name="Bonometti L."/>
            <person name="Westerberg I."/>
            <person name="Brannstrom I.O."/>
            <person name="Guillou S."/>
            <person name="Cros-Aarteil S."/>
            <person name="Calhoun S."/>
            <person name="Kuo A."/>
            <person name="Mondo S."/>
            <person name="Pangilinan J."/>
            <person name="Riley R."/>
            <person name="Labutti K."/>
            <person name="Andreopoulos B."/>
            <person name="Lipzen A."/>
            <person name="Chen C."/>
            <person name="Yanf M."/>
            <person name="Daum C."/>
            <person name="Ng V."/>
            <person name="Clum A."/>
            <person name="Steindorff A."/>
            <person name="Ohm R."/>
            <person name="Martin F."/>
            <person name="Silar P."/>
            <person name="Natvig D."/>
            <person name="Lalanne C."/>
            <person name="Gautier V."/>
            <person name="Ament-Velasquez S.L."/>
            <person name="Kruys A."/>
            <person name="Hutchinson M.I."/>
            <person name="Powell A.J."/>
            <person name="Barry K."/>
            <person name="Miller A.N."/>
            <person name="Grigoriev I.V."/>
            <person name="Debuchy R."/>
            <person name="Gladieux P."/>
            <person name="Thoren M.H."/>
            <person name="Johannesson H."/>
        </authorList>
    </citation>
    <scope>NUCLEOTIDE SEQUENCE</scope>
    <source>
        <strain evidence="3">CBS 314.62</strain>
    </source>
</reference>
<dbReference type="EMBL" id="JAULSO010000005">
    <property type="protein sequence ID" value="KAK3682671.1"/>
    <property type="molecule type" value="Genomic_DNA"/>
</dbReference>
<gene>
    <name evidence="3" type="ORF">B0T22DRAFT_494340</name>
</gene>
<evidence type="ECO:0000256" key="2">
    <source>
        <dbReference type="SAM" id="MobiDB-lite"/>
    </source>
</evidence>
<keyword evidence="4" id="KW-1185">Reference proteome</keyword>
<evidence type="ECO:0000313" key="4">
    <source>
        <dbReference type="Proteomes" id="UP001270362"/>
    </source>
</evidence>
<accession>A0AAE0X1E7</accession>
<dbReference type="PANTHER" id="PTHR12821">
    <property type="entry name" value="BYSTIN"/>
    <property type="match status" value="1"/>
</dbReference>
<dbReference type="AlphaFoldDB" id="A0AAE0X1E7"/>